<keyword evidence="2" id="KW-1185">Reference proteome</keyword>
<organism evidence="1 2">
    <name type="scientific">Psilocybe cubensis</name>
    <name type="common">Psychedelic mushroom</name>
    <name type="synonym">Stropharia cubensis</name>
    <dbReference type="NCBI Taxonomy" id="181762"/>
    <lineage>
        <taxon>Eukaryota</taxon>
        <taxon>Fungi</taxon>
        <taxon>Dikarya</taxon>
        <taxon>Basidiomycota</taxon>
        <taxon>Agaricomycotina</taxon>
        <taxon>Agaricomycetes</taxon>
        <taxon>Agaricomycetidae</taxon>
        <taxon>Agaricales</taxon>
        <taxon>Agaricineae</taxon>
        <taxon>Strophariaceae</taxon>
        <taxon>Psilocybe</taxon>
    </lineage>
</organism>
<dbReference type="EMBL" id="JAFIQS020000004">
    <property type="protein sequence ID" value="KAH9482815.1"/>
    <property type="molecule type" value="Genomic_DNA"/>
</dbReference>
<proteinExistence type="predicted"/>
<evidence type="ECO:0000313" key="1">
    <source>
        <dbReference type="EMBL" id="KAH9482815.1"/>
    </source>
</evidence>
<name>A0ACB8H487_PSICU</name>
<accession>A0ACB8H487</accession>
<comment type="caution">
    <text evidence="1">The sequence shown here is derived from an EMBL/GenBank/DDBJ whole genome shotgun (WGS) entry which is preliminary data.</text>
</comment>
<protein>
    <submittedName>
        <fullName evidence="1">Uncharacterized protein</fullName>
    </submittedName>
</protein>
<evidence type="ECO:0000313" key="2">
    <source>
        <dbReference type="Proteomes" id="UP000664032"/>
    </source>
</evidence>
<reference evidence="1" key="1">
    <citation type="submission" date="2021-10" db="EMBL/GenBank/DDBJ databases">
        <title>Psilocybe cubensis genome.</title>
        <authorList>
            <person name="Mckernan K.J."/>
            <person name="Crawford S."/>
            <person name="Trippe A."/>
            <person name="Kane L.T."/>
            <person name="Mclaughlin S."/>
        </authorList>
    </citation>
    <scope>NUCLEOTIDE SEQUENCE</scope>
    <source>
        <strain evidence="1">MGC-MH-2018</strain>
    </source>
</reference>
<gene>
    <name evidence="1" type="ORF">JR316_0004915</name>
</gene>
<dbReference type="Proteomes" id="UP000664032">
    <property type="component" value="Unassembled WGS sequence"/>
</dbReference>
<sequence>MVVELLRLEYIFFLFHSHHVAATVRTTHVPVKSPSLSSPSSLSILTLRVHSCPHIRETCRNRAAHPRMDVLYLTNAEVERFNGCGFCKWAHTDPPPPPHEAGYKNRGWPGCCRPPSSSEYDLIEIENWPAVAIVHDVPIPRHLEAILKSLPLPSKMAQPLSPGGRSPPSKASTPSTIRKSTGGTTPSKPSVLSTKAMNTPSHSRGRSPHATSPVANVPRTPSSTAISSSVPSSSSMDTIRRKSGTSGTSERRLEGVQSAHSSPGRKSIEIENPVSPRRVSSVRRPTLTPATTSVSVSKIVAGDSRAPRAPTVQDNSSKPRPSISTSPSRQQTPRIPEPVTFLAPRPSKTTDDCGASSSSGSSDGVGSLSDSTITSDGGFTDYLSDESEAELQRQAEAKAIVMAQNLQEENEFKMARQQLAHIDLRPPKSWNPTNSPKKLTI</sequence>